<sequence length="64" mass="7534">MLRPQSEFVKQSQVSPPVQAPTDVIASQPIYKEKKKNHIKMPLLREVYFHRVKSLYKMHLSKAK</sequence>
<dbReference type="AlphaFoldDB" id="A0A8S1U501"/>
<dbReference type="EMBL" id="CAJJDP010000037">
    <property type="protein sequence ID" value="CAD8159658.1"/>
    <property type="molecule type" value="Genomic_DNA"/>
</dbReference>
<evidence type="ECO:0000313" key="1">
    <source>
        <dbReference type="EMBL" id="CAD8159658.1"/>
    </source>
</evidence>
<accession>A0A8S1U501</accession>
<comment type="caution">
    <text evidence="1">The sequence shown here is derived from an EMBL/GenBank/DDBJ whole genome shotgun (WGS) entry which is preliminary data.</text>
</comment>
<reference evidence="1" key="1">
    <citation type="submission" date="2021-01" db="EMBL/GenBank/DDBJ databases">
        <authorList>
            <consortium name="Genoscope - CEA"/>
            <person name="William W."/>
        </authorList>
    </citation>
    <scope>NUCLEOTIDE SEQUENCE</scope>
</reference>
<protein>
    <submittedName>
        <fullName evidence="1">Uncharacterized protein</fullName>
    </submittedName>
</protein>
<name>A0A8S1U501_PAROT</name>
<dbReference type="Proteomes" id="UP000683925">
    <property type="component" value="Unassembled WGS sequence"/>
</dbReference>
<evidence type="ECO:0000313" key="2">
    <source>
        <dbReference type="Proteomes" id="UP000683925"/>
    </source>
</evidence>
<keyword evidence="2" id="KW-1185">Reference proteome</keyword>
<proteinExistence type="predicted"/>
<organism evidence="1 2">
    <name type="scientific">Paramecium octaurelia</name>
    <dbReference type="NCBI Taxonomy" id="43137"/>
    <lineage>
        <taxon>Eukaryota</taxon>
        <taxon>Sar</taxon>
        <taxon>Alveolata</taxon>
        <taxon>Ciliophora</taxon>
        <taxon>Intramacronucleata</taxon>
        <taxon>Oligohymenophorea</taxon>
        <taxon>Peniculida</taxon>
        <taxon>Parameciidae</taxon>
        <taxon>Paramecium</taxon>
    </lineage>
</organism>
<gene>
    <name evidence="1" type="ORF">POCTA_138.1.T0370099</name>
</gene>